<evidence type="ECO:0000313" key="2">
    <source>
        <dbReference type="EMBL" id="KAK9059838.1"/>
    </source>
</evidence>
<dbReference type="GO" id="GO:0006952">
    <property type="term" value="P:defense response"/>
    <property type="evidence" value="ECO:0007669"/>
    <property type="project" value="InterPro"/>
</dbReference>
<dbReference type="AlphaFoldDB" id="A0AAP0CSL4"/>
<organism evidence="2 3">
    <name type="scientific">Deinandra increscens subsp. villosa</name>
    <dbReference type="NCBI Taxonomy" id="3103831"/>
    <lineage>
        <taxon>Eukaryota</taxon>
        <taxon>Viridiplantae</taxon>
        <taxon>Streptophyta</taxon>
        <taxon>Embryophyta</taxon>
        <taxon>Tracheophyta</taxon>
        <taxon>Spermatophyta</taxon>
        <taxon>Magnoliopsida</taxon>
        <taxon>eudicotyledons</taxon>
        <taxon>Gunneridae</taxon>
        <taxon>Pentapetalae</taxon>
        <taxon>asterids</taxon>
        <taxon>campanulids</taxon>
        <taxon>Asterales</taxon>
        <taxon>Asteraceae</taxon>
        <taxon>Asteroideae</taxon>
        <taxon>Heliantheae alliance</taxon>
        <taxon>Madieae</taxon>
        <taxon>Madiinae</taxon>
        <taxon>Deinandra</taxon>
    </lineage>
</organism>
<dbReference type="Pfam" id="PF00407">
    <property type="entry name" value="Bet_v_1"/>
    <property type="match status" value="1"/>
</dbReference>
<dbReference type="Gene3D" id="3.30.530.20">
    <property type="match status" value="1"/>
</dbReference>
<keyword evidence="3" id="KW-1185">Reference proteome</keyword>
<dbReference type="InterPro" id="IPR000916">
    <property type="entry name" value="Bet_v_I/MLP"/>
</dbReference>
<dbReference type="EMBL" id="JBCNJP010000020">
    <property type="protein sequence ID" value="KAK9059838.1"/>
    <property type="molecule type" value="Genomic_DNA"/>
</dbReference>
<dbReference type="InterPro" id="IPR023393">
    <property type="entry name" value="START-like_dom_sf"/>
</dbReference>
<name>A0AAP0CSL4_9ASTR</name>
<comment type="caution">
    <text evidence="2">The sequence shown here is derived from an EMBL/GenBank/DDBJ whole genome shotgun (WGS) entry which is preliminary data.</text>
</comment>
<evidence type="ECO:0000313" key="3">
    <source>
        <dbReference type="Proteomes" id="UP001408789"/>
    </source>
</evidence>
<protein>
    <recommendedName>
        <fullName evidence="1">Bet v I/Major latex protein domain-containing protein</fullName>
    </recommendedName>
</protein>
<feature type="domain" description="Bet v I/Major latex protein" evidence="1">
    <location>
        <begin position="3"/>
        <end position="152"/>
    </location>
</feature>
<gene>
    <name evidence="2" type="ORF">SSX86_020542</name>
</gene>
<dbReference type="SUPFAM" id="SSF55961">
    <property type="entry name" value="Bet v1-like"/>
    <property type="match status" value="1"/>
</dbReference>
<sequence length="157" mass="17862">MFGKISKDMEVKASIREAWEVYCSPKVGMIIRAELGHLSSVAILEGDGSSVGTVVEIKPCPGVSTFLPYKERFTMIDHEKKMREVEMIEGWYIDLGFTAFRIRLELIDKEEDACIARLTIEYEASEEVVNAYGSIVTMYPFMSATEIINRYIENNKT</sequence>
<evidence type="ECO:0000259" key="1">
    <source>
        <dbReference type="Pfam" id="PF00407"/>
    </source>
</evidence>
<accession>A0AAP0CSL4</accession>
<reference evidence="2 3" key="1">
    <citation type="submission" date="2024-04" db="EMBL/GenBank/DDBJ databases">
        <title>The reference genome of an endangered Asteraceae, Deinandra increscens subsp. villosa, native to the Central Coast of California.</title>
        <authorList>
            <person name="Guilliams M."/>
            <person name="Hasenstab-Lehman K."/>
            <person name="Meyer R."/>
            <person name="Mcevoy S."/>
        </authorList>
    </citation>
    <scope>NUCLEOTIDE SEQUENCE [LARGE SCALE GENOMIC DNA]</scope>
    <source>
        <tissue evidence="2">Leaf</tissue>
    </source>
</reference>
<proteinExistence type="predicted"/>
<dbReference type="Proteomes" id="UP001408789">
    <property type="component" value="Unassembled WGS sequence"/>
</dbReference>